<gene>
    <name evidence="2" type="ORF">BXYJ_LOCUS10520</name>
</gene>
<dbReference type="AlphaFoldDB" id="A0A1I7RIZ7"/>
<evidence type="ECO:0000313" key="2">
    <source>
        <dbReference type="EMBL" id="CAD5228589.1"/>
    </source>
</evidence>
<evidence type="ECO:0000313" key="4">
    <source>
        <dbReference type="Proteomes" id="UP000659654"/>
    </source>
</evidence>
<reference evidence="2" key="2">
    <citation type="submission" date="2020-09" db="EMBL/GenBank/DDBJ databases">
        <authorList>
            <person name="Kikuchi T."/>
        </authorList>
    </citation>
    <scope>NUCLEOTIDE SEQUENCE</scope>
    <source>
        <strain evidence="2">Ka4C1</strain>
    </source>
</reference>
<organism evidence="3 5">
    <name type="scientific">Bursaphelenchus xylophilus</name>
    <name type="common">Pinewood nematode worm</name>
    <name type="synonym">Aphelenchoides xylophilus</name>
    <dbReference type="NCBI Taxonomy" id="6326"/>
    <lineage>
        <taxon>Eukaryota</taxon>
        <taxon>Metazoa</taxon>
        <taxon>Ecdysozoa</taxon>
        <taxon>Nematoda</taxon>
        <taxon>Chromadorea</taxon>
        <taxon>Rhabditida</taxon>
        <taxon>Tylenchina</taxon>
        <taxon>Tylenchomorpha</taxon>
        <taxon>Aphelenchoidea</taxon>
        <taxon>Aphelenchoididae</taxon>
        <taxon>Bursaphelenchus</taxon>
    </lineage>
</organism>
<dbReference type="OrthoDB" id="10662155at2759"/>
<dbReference type="Proteomes" id="UP000095284">
    <property type="component" value="Unplaced"/>
</dbReference>
<proteinExistence type="predicted"/>
<evidence type="ECO:0000313" key="5">
    <source>
        <dbReference type="WBParaSite" id="BXY_0067900.1"/>
    </source>
</evidence>
<dbReference type="EMBL" id="CAJFCV020000004">
    <property type="protein sequence ID" value="CAG9119195.1"/>
    <property type="molecule type" value="Genomic_DNA"/>
</dbReference>
<feature type="region of interest" description="Disordered" evidence="1">
    <location>
        <begin position="127"/>
        <end position="157"/>
    </location>
</feature>
<evidence type="ECO:0000313" key="3">
    <source>
        <dbReference type="Proteomes" id="UP000095284"/>
    </source>
</evidence>
<dbReference type="Proteomes" id="UP000582659">
    <property type="component" value="Unassembled WGS sequence"/>
</dbReference>
<evidence type="ECO:0000256" key="1">
    <source>
        <dbReference type="SAM" id="MobiDB-lite"/>
    </source>
</evidence>
<feature type="compositionally biased region" description="Low complexity" evidence="1">
    <location>
        <begin position="130"/>
        <end position="140"/>
    </location>
</feature>
<name>A0A1I7RIZ7_BURXY</name>
<dbReference type="EMBL" id="CAJFDI010000004">
    <property type="protein sequence ID" value="CAD5228589.1"/>
    <property type="molecule type" value="Genomic_DNA"/>
</dbReference>
<sequence length="348" mass="38268">MDYIWAFMTILLFRVDGRRMRKTRPERLDDEEIDNSLPEFPSPLPSHRFFYTRDEPPKDLMDKDYTFDSTLVDITADRELEEKLIARLDSEGPYPDWQDIEDEIQKLQKARNMEFRDEAAGVLERTHGVSTSTDSSNSSTGILADGSMSTSTEKPTSSSGLRILQILSTTTADPVIPLTSTTSPFVPFDWTSDPGEVDLDAAVEIAEADGEPAQTIEPIVELSEASKNITSTAKSPVIFSSKETSALSSTDSSASMDTTAVNSTPVRSITAQQGNETTSSTELPTTLMSNEASDEEIDRLVASLATALTPKPKEIIDDSTLKTVEKSSLKLASSFFMTVFALTILRHL</sequence>
<dbReference type="Proteomes" id="UP000659654">
    <property type="component" value="Unassembled WGS sequence"/>
</dbReference>
<protein>
    <submittedName>
        <fullName evidence="2">(pine wood nematode) hypothetical protein</fullName>
    </submittedName>
</protein>
<dbReference type="WBParaSite" id="BXY_0067900.1">
    <property type="protein sequence ID" value="BXY_0067900.1"/>
    <property type="gene ID" value="BXY_0067900"/>
</dbReference>
<keyword evidence="4" id="KW-1185">Reference proteome</keyword>
<feature type="compositionally biased region" description="Polar residues" evidence="1">
    <location>
        <begin position="147"/>
        <end position="157"/>
    </location>
</feature>
<reference evidence="5" key="1">
    <citation type="submission" date="2016-11" db="UniProtKB">
        <authorList>
            <consortium name="WormBaseParasite"/>
        </authorList>
    </citation>
    <scope>IDENTIFICATION</scope>
</reference>
<accession>A0A1I7RIZ7</accession>